<protein>
    <submittedName>
        <fullName evidence="1">Uncharacterized protein</fullName>
    </submittedName>
</protein>
<dbReference type="InParanoid" id="A0A0U5JFW0"/>
<dbReference type="PATRIC" id="fig|389348.3.peg.2398"/>
<dbReference type="KEGG" id="pnl:PNK_2135"/>
<proteinExistence type="predicted"/>
<evidence type="ECO:0000313" key="2">
    <source>
        <dbReference type="Proteomes" id="UP000069902"/>
    </source>
</evidence>
<dbReference type="Proteomes" id="UP000069902">
    <property type="component" value="Chromosome cPNK"/>
</dbReference>
<keyword evidence="2" id="KW-1185">Reference proteome</keyword>
<dbReference type="STRING" id="389348.PNK_2135"/>
<dbReference type="EMBL" id="LN879502">
    <property type="protein sequence ID" value="CUI17738.1"/>
    <property type="molecule type" value="Genomic_DNA"/>
</dbReference>
<evidence type="ECO:0000313" key="1">
    <source>
        <dbReference type="EMBL" id="CUI17738.1"/>
    </source>
</evidence>
<dbReference type="RefSeq" id="WP_032124456.1">
    <property type="nucleotide sequence ID" value="NZ_LN879502.1"/>
</dbReference>
<reference evidence="2" key="1">
    <citation type="submission" date="2015-09" db="EMBL/GenBank/DDBJ databases">
        <authorList>
            <person name="Bertelli C."/>
        </authorList>
    </citation>
    <scope>NUCLEOTIDE SEQUENCE [LARGE SCALE GENOMIC DNA]</scope>
    <source>
        <strain evidence="2">KNic</strain>
    </source>
</reference>
<organism evidence="1 2">
    <name type="scientific">Candidatus Protochlamydia naegleriophila</name>
    <dbReference type="NCBI Taxonomy" id="389348"/>
    <lineage>
        <taxon>Bacteria</taxon>
        <taxon>Pseudomonadati</taxon>
        <taxon>Chlamydiota</taxon>
        <taxon>Chlamydiia</taxon>
        <taxon>Parachlamydiales</taxon>
        <taxon>Parachlamydiaceae</taxon>
        <taxon>Candidatus Protochlamydia</taxon>
    </lineage>
</organism>
<dbReference type="AlphaFoldDB" id="A0A0U5JFW0"/>
<accession>A0A0U5JFW0</accession>
<sequence length="77" mass="8727">MKEEVKIPLKEFIDCFKESMGVEGAQQLLKQTLQKANIAPKSEFTKEEALKICRELKQYSGFVGIIGGILNSRILIR</sequence>
<gene>
    <name evidence="1" type="ORF">PNK_2135</name>
</gene>
<name>A0A0U5JFW0_9BACT</name>